<comment type="caution">
    <text evidence="2">The sequence shown here is derived from an EMBL/GenBank/DDBJ whole genome shotgun (WGS) entry which is preliminary data.</text>
</comment>
<evidence type="ECO:0000313" key="2">
    <source>
        <dbReference type="EMBL" id="OWF53063.1"/>
    </source>
</evidence>
<keyword evidence="1" id="KW-0732">Signal</keyword>
<dbReference type="OrthoDB" id="6123676at2759"/>
<accession>A0A210QWG9</accession>
<dbReference type="Gene3D" id="2.10.70.10">
    <property type="entry name" value="Complement Module, domain 1"/>
    <property type="match status" value="1"/>
</dbReference>
<dbReference type="AlphaFoldDB" id="A0A210QWG9"/>
<keyword evidence="3" id="KW-1185">Reference proteome</keyword>
<protein>
    <recommendedName>
        <fullName evidence="4">Beta-microseminoprotein</fullName>
    </recommendedName>
</protein>
<dbReference type="EMBL" id="NEDP02001523">
    <property type="protein sequence ID" value="OWF53063.1"/>
    <property type="molecule type" value="Genomic_DNA"/>
</dbReference>
<proteinExistence type="predicted"/>
<feature type="signal peptide" evidence="1">
    <location>
        <begin position="1"/>
        <end position="20"/>
    </location>
</feature>
<feature type="chain" id="PRO_5012984725" description="Beta-microseminoprotein" evidence="1">
    <location>
        <begin position="21"/>
        <end position="123"/>
    </location>
</feature>
<reference evidence="2 3" key="1">
    <citation type="journal article" date="2017" name="Nat. Ecol. Evol.">
        <title>Scallop genome provides insights into evolution of bilaterian karyotype and development.</title>
        <authorList>
            <person name="Wang S."/>
            <person name="Zhang J."/>
            <person name="Jiao W."/>
            <person name="Li J."/>
            <person name="Xun X."/>
            <person name="Sun Y."/>
            <person name="Guo X."/>
            <person name="Huan P."/>
            <person name="Dong B."/>
            <person name="Zhang L."/>
            <person name="Hu X."/>
            <person name="Sun X."/>
            <person name="Wang J."/>
            <person name="Zhao C."/>
            <person name="Wang Y."/>
            <person name="Wang D."/>
            <person name="Huang X."/>
            <person name="Wang R."/>
            <person name="Lv J."/>
            <person name="Li Y."/>
            <person name="Zhang Z."/>
            <person name="Liu B."/>
            <person name="Lu W."/>
            <person name="Hui Y."/>
            <person name="Liang J."/>
            <person name="Zhou Z."/>
            <person name="Hou R."/>
            <person name="Li X."/>
            <person name="Liu Y."/>
            <person name="Li H."/>
            <person name="Ning X."/>
            <person name="Lin Y."/>
            <person name="Zhao L."/>
            <person name="Xing Q."/>
            <person name="Dou J."/>
            <person name="Li Y."/>
            <person name="Mao J."/>
            <person name="Guo H."/>
            <person name="Dou H."/>
            <person name="Li T."/>
            <person name="Mu C."/>
            <person name="Jiang W."/>
            <person name="Fu Q."/>
            <person name="Fu X."/>
            <person name="Miao Y."/>
            <person name="Liu J."/>
            <person name="Yu Q."/>
            <person name="Li R."/>
            <person name="Liao H."/>
            <person name="Li X."/>
            <person name="Kong Y."/>
            <person name="Jiang Z."/>
            <person name="Chourrout D."/>
            <person name="Li R."/>
            <person name="Bao Z."/>
        </authorList>
    </citation>
    <scope>NUCLEOTIDE SEQUENCE [LARGE SCALE GENOMIC DNA]</scope>
    <source>
        <strain evidence="2 3">PY_sf001</strain>
    </source>
</reference>
<name>A0A210QWG9_MIZYE</name>
<evidence type="ECO:0000313" key="3">
    <source>
        <dbReference type="Proteomes" id="UP000242188"/>
    </source>
</evidence>
<sequence>MNINILFLLVILLSANQISAYCLNKDPAPGGNSQPTVCTYKGRTYSPGEAWDADNCEECQCDEDGGRSCCGYGFNAVVMNFGVGCKLERFDCLNGAVVDADEAGGCEMTGTEIHLKRSKKGAA</sequence>
<evidence type="ECO:0008006" key="4">
    <source>
        <dbReference type="Google" id="ProtNLM"/>
    </source>
</evidence>
<gene>
    <name evidence="2" type="ORF">KP79_PYT24079</name>
</gene>
<evidence type="ECO:0000256" key="1">
    <source>
        <dbReference type="SAM" id="SignalP"/>
    </source>
</evidence>
<dbReference type="Proteomes" id="UP000242188">
    <property type="component" value="Unassembled WGS sequence"/>
</dbReference>
<organism evidence="2 3">
    <name type="scientific">Mizuhopecten yessoensis</name>
    <name type="common">Japanese scallop</name>
    <name type="synonym">Patinopecten yessoensis</name>
    <dbReference type="NCBI Taxonomy" id="6573"/>
    <lineage>
        <taxon>Eukaryota</taxon>
        <taxon>Metazoa</taxon>
        <taxon>Spiralia</taxon>
        <taxon>Lophotrochozoa</taxon>
        <taxon>Mollusca</taxon>
        <taxon>Bivalvia</taxon>
        <taxon>Autobranchia</taxon>
        <taxon>Pteriomorphia</taxon>
        <taxon>Pectinida</taxon>
        <taxon>Pectinoidea</taxon>
        <taxon>Pectinidae</taxon>
        <taxon>Mizuhopecten</taxon>
    </lineage>
</organism>